<protein>
    <submittedName>
        <fullName evidence="2">Uncharacterized protein</fullName>
    </submittedName>
</protein>
<evidence type="ECO:0000256" key="1">
    <source>
        <dbReference type="SAM" id="Phobius"/>
    </source>
</evidence>
<dbReference type="Proteomes" id="UP000285961">
    <property type="component" value="Unassembled WGS sequence"/>
</dbReference>
<name>A0A419FA43_9BACT</name>
<feature type="transmembrane region" description="Helical" evidence="1">
    <location>
        <begin position="43"/>
        <end position="63"/>
    </location>
</feature>
<feature type="transmembrane region" description="Helical" evidence="1">
    <location>
        <begin position="166"/>
        <end position="188"/>
    </location>
</feature>
<dbReference type="EMBL" id="QZKI01000001">
    <property type="protein sequence ID" value="RJP75680.1"/>
    <property type="molecule type" value="Genomic_DNA"/>
</dbReference>
<feature type="transmembrane region" description="Helical" evidence="1">
    <location>
        <begin position="272"/>
        <end position="291"/>
    </location>
</feature>
<feature type="transmembrane region" description="Helical" evidence="1">
    <location>
        <begin position="337"/>
        <end position="362"/>
    </location>
</feature>
<keyword evidence="1" id="KW-0472">Membrane</keyword>
<feature type="transmembrane region" description="Helical" evidence="1">
    <location>
        <begin position="18"/>
        <end position="37"/>
    </location>
</feature>
<accession>A0A419FA43</accession>
<feature type="transmembrane region" description="Helical" evidence="1">
    <location>
        <begin position="115"/>
        <end position="135"/>
    </location>
</feature>
<gene>
    <name evidence="2" type="ORF">C4532_00190</name>
</gene>
<feature type="transmembrane region" description="Helical" evidence="1">
    <location>
        <begin position="142"/>
        <end position="160"/>
    </location>
</feature>
<keyword evidence="1" id="KW-0812">Transmembrane</keyword>
<comment type="caution">
    <text evidence="2">The sequence shown here is derived from an EMBL/GenBank/DDBJ whole genome shotgun (WGS) entry which is preliminary data.</text>
</comment>
<evidence type="ECO:0000313" key="2">
    <source>
        <dbReference type="EMBL" id="RJP75680.1"/>
    </source>
</evidence>
<feature type="transmembrane region" description="Helical" evidence="1">
    <location>
        <begin position="297"/>
        <end position="316"/>
    </location>
</feature>
<evidence type="ECO:0000313" key="3">
    <source>
        <dbReference type="Proteomes" id="UP000285961"/>
    </source>
</evidence>
<dbReference type="AlphaFoldDB" id="A0A419FA43"/>
<feature type="transmembrane region" description="Helical" evidence="1">
    <location>
        <begin position="382"/>
        <end position="400"/>
    </location>
</feature>
<feature type="transmembrane region" description="Helical" evidence="1">
    <location>
        <begin position="84"/>
        <end position="103"/>
    </location>
</feature>
<feature type="transmembrane region" description="Helical" evidence="1">
    <location>
        <begin position="407"/>
        <end position="425"/>
    </location>
</feature>
<reference evidence="2 3" key="1">
    <citation type="journal article" date="2017" name="ISME J.">
        <title>Energy and carbon metabolisms in a deep terrestrial subsurface fluid microbial community.</title>
        <authorList>
            <person name="Momper L."/>
            <person name="Jungbluth S.P."/>
            <person name="Lee M.D."/>
            <person name="Amend J.P."/>
        </authorList>
    </citation>
    <scope>NUCLEOTIDE SEQUENCE [LARGE SCALE GENOMIC DNA]</scope>
    <source>
        <strain evidence="2">SURF_17</strain>
    </source>
</reference>
<sequence length="467" mass="52084">MKILLANLRHFYQCRSLWLWYSFLLFWSFPLFLSPWVRYGPSGSFPGFFLISFFLGTLAAGVQRDVLAKPFSYCLPNHRRVPKLFILGIGLILNLLLGIAAFWRPAMDSSHSLFVIIAASFVGITSYLLAVWFVFASKGPAGMALIGFFFVVMFTFEYQISAAYVIISYTLQLIVAGILACAISWKLLDGDTLARRFCGEHLLGFADTWNTAKTQKYWQRRLALRRSGKSHTGLDRAGDFFVARMKACSPLGGNRHVLGNLYVISGRYLGPWWWMWMYAASLLAAAVGFGYMGDTPMANLLFIFPVFGTAQVDLIPHRSILLSSGRTEKYYSAVVSGFAVTFLAAIAVAMVAAMTIPLSMVMPDLSWEGTTYTFHFIDPKKSYLVLILMPIVLLVATLFANKRILTMAVTMIAVAMVMLSVPFGLRLEFSFPTTVLIIAGMIAASWAGFVLILGHYCRKRCLVGQGR</sequence>
<feature type="transmembrane region" description="Helical" evidence="1">
    <location>
        <begin position="431"/>
        <end position="457"/>
    </location>
</feature>
<organism evidence="2 3">
    <name type="scientific">Candidatus Abyssobacteria bacterium SURF_17</name>
    <dbReference type="NCBI Taxonomy" id="2093361"/>
    <lineage>
        <taxon>Bacteria</taxon>
        <taxon>Pseudomonadati</taxon>
        <taxon>Candidatus Hydrogenedentota</taxon>
        <taxon>Candidatus Abyssobacteria</taxon>
    </lineage>
</organism>
<proteinExistence type="predicted"/>
<keyword evidence="1" id="KW-1133">Transmembrane helix</keyword>